<dbReference type="AlphaFoldDB" id="A0A4Q2M747"/>
<evidence type="ECO:0000256" key="3">
    <source>
        <dbReference type="ARBA" id="ARBA00022741"/>
    </source>
</evidence>
<keyword evidence="4 7" id="KW-0067">ATP-binding</keyword>
<evidence type="ECO:0000256" key="1">
    <source>
        <dbReference type="ARBA" id="ARBA00005417"/>
    </source>
</evidence>
<comment type="similarity">
    <text evidence="1">Belongs to the ABC transporter superfamily.</text>
</comment>
<dbReference type="SUPFAM" id="SSF52540">
    <property type="entry name" value="P-loop containing nucleoside triphosphate hydrolases"/>
    <property type="match status" value="2"/>
</dbReference>
<dbReference type="PANTHER" id="PTHR43776:SF7">
    <property type="entry name" value="D,D-DIPEPTIDE TRANSPORT ATP-BINDING PROTEIN DDPF-RELATED"/>
    <property type="match status" value="1"/>
</dbReference>
<sequence length="549" mass="58891">MSEQTTAPLVIRSLAVEYQVDRVRVPALDDVSFTIGRGEFAAVVGESGSGKSTLVGAVTGLLPPEARITGGEIALSGIETTALRERAWSRLRGRRVGLIPQDPGQSLTPVTTIGRQIDEIAAIRGERLGRAERRARAIELLEAAEVSRAPQRLDQYPHELSGGLKQRILIAIAFGLNPELLVADEPTSALDVTVQKQILRTFDRLAADHGTSVLFVTHDLAVATDHASRVLVMRGGRLVEDAPVDDVLRAPKTEYTAELLHHARATESTAAPRVDDGEPLLEVRNLTKVFAGAGGGAPHTAVDDVSFTLGRGETLALVGESGSGKSTTARMILRLEEPTGGSVLFSRDDVTTVSGRRRRAYWRDVQMVYQNPDAALDPRWTVQRIVAEPLRTAGALDRRGIQDRVAAVLDAVALPPGTAAKRPGALSGGQRQRVAIARALAPESSVVVLDEALSALDVITQESVIDLLARVQGTLGVSFVFISHDLSVVRRIAHRIVVMQDGRVVEQGETAQIFDAPQTEYVRALIAAVPGARRLHLTSADTDQEVTPS</sequence>
<dbReference type="OrthoDB" id="4008250at2"/>
<evidence type="ECO:0000256" key="2">
    <source>
        <dbReference type="ARBA" id="ARBA00022448"/>
    </source>
</evidence>
<dbReference type="GO" id="GO:0055085">
    <property type="term" value="P:transmembrane transport"/>
    <property type="evidence" value="ECO:0007669"/>
    <property type="project" value="UniProtKB-ARBA"/>
</dbReference>
<protein>
    <submittedName>
        <fullName evidence="7">ABC transporter ATP-binding protein</fullName>
    </submittedName>
    <submittedName>
        <fullName evidence="6">Peptide/nickel transport system ATP-binding protein</fullName>
    </submittedName>
</protein>
<feature type="domain" description="ABC transporter" evidence="5">
    <location>
        <begin position="11"/>
        <end position="260"/>
    </location>
</feature>
<name>A0A4Q2M747_9MICO</name>
<evidence type="ECO:0000256" key="4">
    <source>
        <dbReference type="ARBA" id="ARBA00022840"/>
    </source>
</evidence>
<dbReference type="InterPro" id="IPR050319">
    <property type="entry name" value="ABC_transp_ATP-bind"/>
</dbReference>
<dbReference type="PROSITE" id="PS00211">
    <property type="entry name" value="ABC_TRANSPORTER_1"/>
    <property type="match status" value="1"/>
</dbReference>
<dbReference type="InterPro" id="IPR017871">
    <property type="entry name" value="ABC_transporter-like_CS"/>
</dbReference>
<reference evidence="6 9" key="2">
    <citation type="submission" date="2020-07" db="EMBL/GenBank/DDBJ databases">
        <title>Sequencing the genomes of 1000 actinobacteria strains.</title>
        <authorList>
            <person name="Klenk H.-P."/>
        </authorList>
    </citation>
    <scope>NUCLEOTIDE SEQUENCE [LARGE SCALE GENOMIC DNA]</scope>
    <source>
        <strain evidence="6 9">DSM 23870</strain>
    </source>
</reference>
<dbReference type="RefSeq" id="WP_129172043.1">
    <property type="nucleotide sequence ID" value="NZ_JACCBI010000001.1"/>
</dbReference>
<accession>A0A4Q2M747</accession>
<dbReference type="NCBIfam" id="NF007739">
    <property type="entry name" value="PRK10419.1"/>
    <property type="match status" value="2"/>
</dbReference>
<dbReference type="InterPro" id="IPR027417">
    <property type="entry name" value="P-loop_NTPase"/>
</dbReference>
<dbReference type="Proteomes" id="UP000292686">
    <property type="component" value="Unassembled WGS sequence"/>
</dbReference>
<dbReference type="GO" id="GO:0005524">
    <property type="term" value="F:ATP binding"/>
    <property type="evidence" value="ECO:0007669"/>
    <property type="project" value="UniProtKB-KW"/>
</dbReference>
<evidence type="ECO:0000313" key="6">
    <source>
        <dbReference type="EMBL" id="NYD68072.1"/>
    </source>
</evidence>
<dbReference type="InterPro" id="IPR003439">
    <property type="entry name" value="ABC_transporter-like_ATP-bd"/>
</dbReference>
<reference evidence="7 8" key="1">
    <citation type="submission" date="2019-01" db="EMBL/GenBank/DDBJ databases">
        <title>Agromyces.</title>
        <authorList>
            <person name="Li J."/>
        </authorList>
    </citation>
    <scope>NUCLEOTIDE SEQUENCE [LARGE SCALE GENOMIC DNA]</scope>
    <source>
        <strain evidence="7 8">DSM 23870</strain>
    </source>
</reference>
<gene>
    <name evidence="6" type="ORF">BJ972_002591</name>
    <name evidence="7" type="ORF">ESP50_00805</name>
</gene>
<dbReference type="NCBIfam" id="NF008453">
    <property type="entry name" value="PRK11308.1"/>
    <property type="match status" value="2"/>
</dbReference>
<evidence type="ECO:0000313" key="9">
    <source>
        <dbReference type="Proteomes" id="UP000581087"/>
    </source>
</evidence>
<dbReference type="PROSITE" id="PS50893">
    <property type="entry name" value="ABC_TRANSPORTER_2"/>
    <property type="match status" value="2"/>
</dbReference>
<dbReference type="Pfam" id="PF00005">
    <property type="entry name" value="ABC_tran"/>
    <property type="match status" value="2"/>
</dbReference>
<evidence type="ECO:0000259" key="5">
    <source>
        <dbReference type="PROSITE" id="PS50893"/>
    </source>
</evidence>
<comment type="caution">
    <text evidence="7">The sequence shown here is derived from an EMBL/GenBank/DDBJ whole genome shotgun (WGS) entry which is preliminary data.</text>
</comment>
<dbReference type="Gene3D" id="3.40.50.300">
    <property type="entry name" value="P-loop containing nucleotide triphosphate hydrolases"/>
    <property type="match status" value="2"/>
</dbReference>
<dbReference type="Pfam" id="PF08352">
    <property type="entry name" value="oligo_HPY"/>
    <property type="match status" value="1"/>
</dbReference>
<keyword evidence="2" id="KW-0813">Transport</keyword>
<dbReference type="EMBL" id="SDPM01000001">
    <property type="protein sequence ID" value="RXZ87778.1"/>
    <property type="molecule type" value="Genomic_DNA"/>
</dbReference>
<evidence type="ECO:0000313" key="7">
    <source>
        <dbReference type="EMBL" id="RXZ87778.1"/>
    </source>
</evidence>
<dbReference type="SMART" id="SM00382">
    <property type="entry name" value="AAA"/>
    <property type="match status" value="2"/>
</dbReference>
<keyword evidence="8" id="KW-1185">Reference proteome</keyword>
<proteinExistence type="inferred from homology"/>
<dbReference type="PANTHER" id="PTHR43776">
    <property type="entry name" value="TRANSPORT ATP-BINDING PROTEIN"/>
    <property type="match status" value="1"/>
</dbReference>
<dbReference type="GO" id="GO:0016887">
    <property type="term" value="F:ATP hydrolysis activity"/>
    <property type="evidence" value="ECO:0007669"/>
    <property type="project" value="InterPro"/>
</dbReference>
<dbReference type="CDD" id="cd03257">
    <property type="entry name" value="ABC_NikE_OppD_transporters"/>
    <property type="match status" value="2"/>
</dbReference>
<dbReference type="EMBL" id="JACCBI010000001">
    <property type="protein sequence ID" value="NYD68072.1"/>
    <property type="molecule type" value="Genomic_DNA"/>
</dbReference>
<dbReference type="InterPro" id="IPR013563">
    <property type="entry name" value="Oligopep_ABC_C"/>
</dbReference>
<keyword evidence="3" id="KW-0547">Nucleotide-binding</keyword>
<evidence type="ECO:0000313" key="8">
    <source>
        <dbReference type="Proteomes" id="UP000292686"/>
    </source>
</evidence>
<dbReference type="Proteomes" id="UP000581087">
    <property type="component" value="Unassembled WGS sequence"/>
</dbReference>
<organism evidence="7 8">
    <name type="scientific">Agromyces atrinae</name>
    <dbReference type="NCBI Taxonomy" id="592376"/>
    <lineage>
        <taxon>Bacteria</taxon>
        <taxon>Bacillati</taxon>
        <taxon>Actinomycetota</taxon>
        <taxon>Actinomycetes</taxon>
        <taxon>Micrococcales</taxon>
        <taxon>Microbacteriaceae</taxon>
        <taxon>Agromyces</taxon>
    </lineage>
</organism>
<dbReference type="InterPro" id="IPR003593">
    <property type="entry name" value="AAA+_ATPase"/>
</dbReference>
<feature type="domain" description="ABC transporter" evidence="5">
    <location>
        <begin position="281"/>
        <end position="526"/>
    </location>
</feature>
<dbReference type="GO" id="GO:0015833">
    <property type="term" value="P:peptide transport"/>
    <property type="evidence" value="ECO:0007669"/>
    <property type="project" value="InterPro"/>
</dbReference>